<evidence type="ECO:0000313" key="4">
    <source>
        <dbReference type="EMBL" id="RVW42402.1"/>
    </source>
</evidence>
<sequence length="280" mass="31587">MMALTTLLRLSIRHDNDHQRKKGKQAWPELLGEKAEVAKETIERENPSVRARFIKQGHYRTMDYRCDRVWVWTTEGQTGVVVEVPKPSPTNPTKLQPLVGETAEVAKVTIERENPLVKAKLIKQGHYTAMDSGCDRVWVWTTEGQTGVVVEALMKLPAGGDGAIYRVVYEEKRPQTNGFHAVVSVMFLRSRRVRSKSESNARNHMQLHTPDLLLLLLPCSYPTSYHPHAHDSLHRRCCGSESLLFPSNASLNQRYINGKPLNKNQRKCITSTGLSPGNAV</sequence>
<dbReference type="InterPro" id="IPR000864">
    <property type="entry name" value="Prot_inh_pot1"/>
</dbReference>
<dbReference type="AlphaFoldDB" id="A0A438E3Z6"/>
<organism evidence="4 5">
    <name type="scientific">Vitis vinifera</name>
    <name type="common">Grape</name>
    <dbReference type="NCBI Taxonomy" id="29760"/>
    <lineage>
        <taxon>Eukaryota</taxon>
        <taxon>Viridiplantae</taxon>
        <taxon>Streptophyta</taxon>
        <taxon>Embryophyta</taxon>
        <taxon>Tracheophyta</taxon>
        <taxon>Spermatophyta</taxon>
        <taxon>Magnoliopsida</taxon>
        <taxon>eudicotyledons</taxon>
        <taxon>Gunneridae</taxon>
        <taxon>Pentapetalae</taxon>
        <taxon>rosids</taxon>
        <taxon>Vitales</taxon>
        <taxon>Vitaceae</taxon>
        <taxon>Viteae</taxon>
        <taxon>Vitis</taxon>
    </lineage>
</organism>
<protein>
    <submittedName>
        <fullName evidence="4">Proteinase inhibitor</fullName>
    </submittedName>
</protein>
<dbReference type="GO" id="GO:0004867">
    <property type="term" value="F:serine-type endopeptidase inhibitor activity"/>
    <property type="evidence" value="ECO:0007669"/>
    <property type="project" value="UniProtKB-KW"/>
</dbReference>
<proteinExistence type="inferred from homology"/>
<accession>A0A438E3Z6</accession>
<name>A0A438E3Z6_VITVI</name>
<dbReference type="Gene3D" id="3.30.10.10">
    <property type="entry name" value="Trypsin Inhibitor V, subunit A"/>
    <property type="match status" value="2"/>
</dbReference>
<dbReference type="InterPro" id="IPR036354">
    <property type="entry name" value="Prot_inh_pot1_sf"/>
</dbReference>
<dbReference type="GO" id="GO:0009611">
    <property type="term" value="P:response to wounding"/>
    <property type="evidence" value="ECO:0007669"/>
    <property type="project" value="InterPro"/>
</dbReference>
<dbReference type="SUPFAM" id="SSF54654">
    <property type="entry name" value="CI-2 family of serine protease inhibitors"/>
    <property type="match status" value="2"/>
</dbReference>
<evidence type="ECO:0000256" key="2">
    <source>
        <dbReference type="ARBA" id="ARBA00022690"/>
    </source>
</evidence>
<dbReference type="EMBL" id="QGNW01001405">
    <property type="protein sequence ID" value="RVW42402.1"/>
    <property type="molecule type" value="Genomic_DNA"/>
</dbReference>
<comment type="caution">
    <text evidence="4">The sequence shown here is derived from an EMBL/GenBank/DDBJ whole genome shotgun (WGS) entry which is preliminary data.</text>
</comment>
<evidence type="ECO:0000256" key="3">
    <source>
        <dbReference type="ARBA" id="ARBA00022900"/>
    </source>
</evidence>
<dbReference type="PANTHER" id="PTHR33091">
    <property type="entry name" value="PROTEIN, PUTATIVE, EXPRESSED-RELATED"/>
    <property type="match status" value="1"/>
</dbReference>
<gene>
    <name evidence="4" type="primary">ICI_1</name>
    <name evidence="4" type="ORF">CK203_070891</name>
</gene>
<dbReference type="Proteomes" id="UP000288805">
    <property type="component" value="Unassembled WGS sequence"/>
</dbReference>
<evidence type="ECO:0000313" key="5">
    <source>
        <dbReference type="Proteomes" id="UP000288805"/>
    </source>
</evidence>
<comment type="similarity">
    <text evidence="1">Belongs to the protease inhibitor I13 (potato type I serine protease inhibitor) family.</text>
</comment>
<reference evidence="4 5" key="1">
    <citation type="journal article" date="2018" name="PLoS Genet.">
        <title>Population sequencing reveals clonal diversity and ancestral inbreeding in the grapevine cultivar Chardonnay.</title>
        <authorList>
            <person name="Roach M.J."/>
            <person name="Johnson D.L."/>
            <person name="Bohlmann J."/>
            <person name="van Vuuren H.J."/>
            <person name="Jones S.J."/>
            <person name="Pretorius I.S."/>
            <person name="Schmidt S.A."/>
            <person name="Borneman A.R."/>
        </authorList>
    </citation>
    <scope>NUCLEOTIDE SEQUENCE [LARGE SCALE GENOMIC DNA]</scope>
    <source>
        <strain evidence="5">cv. Chardonnay</strain>
        <tissue evidence="4">Leaf</tissue>
    </source>
</reference>
<dbReference type="PROSITE" id="PS00285">
    <property type="entry name" value="POTATO_INHIBITOR"/>
    <property type="match status" value="1"/>
</dbReference>
<dbReference type="PANTHER" id="PTHR33091:SF73">
    <property type="entry name" value="INHIBITOR OF TRYPSIN AND HAGEMAN FACTOR-LIKE"/>
    <property type="match status" value="1"/>
</dbReference>
<keyword evidence="3" id="KW-0722">Serine protease inhibitor</keyword>
<keyword evidence="2" id="KW-0646">Protease inhibitor</keyword>
<dbReference type="Pfam" id="PF00280">
    <property type="entry name" value="potato_inhibit"/>
    <property type="match status" value="2"/>
</dbReference>
<evidence type="ECO:0000256" key="1">
    <source>
        <dbReference type="ARBA" id="ARBA00008210"/>
    </source>
</evidence>